<evidence type="ECO:0000259" key="5">
    <source>
        <dbReference type="PROSITE" id="PS51005"/>
    </source>
</evidence>
<dbReference type="PROSITE" id="PS51005">
    <property type="entry name" value="NAC"/>
    <property type="match status" value="1"/>
</dbReference>
<dbReference type="AlphaFoldDB" id="A0A9Q0T2Y5"/>
<dbReference type="PANTHER" id="PTHR31719:SF43">
    <property type="entry name" value="NAC TRANSCRIPTION FACTOR 56"/>
    <property type="match status" value="1"/>
</dbReference>
<accession>A0A9Q0T2Y5</accession>
<dbReference type="Pfam" id="PF02365">
    <property type="entry name" value="NAM"/>
    <property type="match status" value="1"/>
</dbReference>
<dbReference type="Gene3D" id="2.170.150.80">
    <property type="entry name" value="NAC domain"/>
    <property type="match status" value="1"/>
</dbReference>
<evidence type="ECO:0000256" key="2">
    <source>
        <dbReference type="ARBA" id="ARBA00023125"/>
    </source>
</evidence>
<keyword evidence="7" id="KW-1185">Reference proteome</keyword>
<keyword evidence="2" id="KW-0238">DNA-binding</keyword>
<keyword evidence="4" id="KW-0539">Nucleus</keyword>
<sequence>MSTPISKTSWRTSWDADRALQAAAEPRHQDQIREAFRSLSASAKLMDWSKFGPVGWRFNPSDIELLDYYLRAKKYGGGPICEGIFGDFDLYKYDPQNIPQDKVHRHCNGRMYIFTPIYKLHINGSKKGKRNTPNGHWKMNSSPIPVIENNDGQTIGTRSSLAFFDGHKRKTRWLMYEFRLVDPPTQADENQGMWFIGRKNTEYWTIIGNNYVERTLGSDEFNSKPKRCHSLVLFDNTGNYSMEQSHKKLKYARDIGGISTSNSSVLEKSLAFMGWTLRKNLAIIVSGKNLAFMDSVLEKSPIL</sequence>
<protein>
    <recommendedName>
        <fullName evidence="5">NAC domain-containing protein</fullName>
    </recommendedName>
</protein>
<evidence type="ECO:0000313" key="7">
    <source>
        <dbReference type="Proteomes" id="UP001151532"/>
    </source>
</evidence>
<evidence type="ECO:0000256" key="4">
    <source>
        <dbReference type="ARBA" id="ARBA00023242"/>
    </source>
</evidence>
<feature type="domain" description="NAC" evidence="5">
    <location>
        <begin position="52"/>
        <end position="202"/>
    </location>
</feature>
<comment type="caution">
    <text evidence="6">The sequence shown here is derived from an EMBL/GenBank/DDBJ whole genome shotgun (WGS) entry which is preliminary data.</text>
</comment>
<keyword evidence="3" id="KW-0804">Transcription</keyword>
<dbReference type="Proteomes" id="UP001151532">
    <property type="component" value="Chromosome 6"/>
</dbReference>
<reference evidence="6" key="1">
    <citation type="submission" date="2022-11" db="EMBL/GenBank/DDBJ databases">
        <authorList>
            <person name="Hyden B.L."/>
            <person name="Feng K."/>
            <person name="Yates T."/>
            <person name="Jawdy S."/>
            <person name="Smart L.B."/>
            <person name="Muchero W."/>
        </authorList>
    </citation>
    <scope>NUCLEOTIDE SEQUENCE</scope>
    <source>
        <tissue evidence="6">Shoot tip</tissue>
    </source>
</reference>
<dbReference type="OrthoDB" id="827179at2759"/>
<dbReference type="SUPFAM" id="SSF101941">
    <property type="entry name" value="NAC domain"/>
    <property type="match status" value="1"/>
</dbReference>
<keyword evidence="1" id="KW-0805">Transcription regulation</keyword>
<evidence type="ECO:0000313" key="6">
    <source>
        <dbReference type="EMBL" id="KAJ6698685.1"/>
    </source>
</evidence>
<organism evidence="6 7">
    <name type="scientific">Salix purpurea</name>
    <name type="common">Purple osier willow</name>
    <dbReference type="NCBI Taxonomy" id="77065"/>
    <lineage>
        <taxon>Eukaryota</taxon>
        <taxon>Viridiplantae</taxon>
        <taxon>Streptophyta</taxon>
        <taxon>Embryophyta</taxon>
        <taxon>Tracheophyta</taxon>
        <taxon>Spermatophyta</taxon>
        <taxon>Magnoliopsida</taxon>
        <taxon>eudicotyledons</taxon>
        <taxon>Gunneridae</taxon>
        <taxon>Pentapetalae</taxon>
        <taxon>rosids</taxon>
        <taxon>fabids</taxon>
        <taxon>Malpighiales</taxon>
        <taxon>Salicaceae</taxon>
        <taxon>Saliceae</taxon>
        <taxon>Salix</taxon>
    </lineage>
</organism>
<evidence type="ECO:0000256" key="3">
    <source>
        <dbReference type="ARBA" id="ARBA00023163"/>
    </source>
</evidence>
<name>A0A9Q0T2Y5_SALPP</name>
<dbReference type="GO" id="GO:0006355">
    <property type="term" value="P:regulation of DNA-templated transcription"/>
    <property type="evidence" value="ECO:0007669"/>
    <property type="project" value="InterPro"/>
</dbReference>
<dbReference type="PANTHER" id="PTHR31719">
    <property type="entry name" value="NAC TRANSCRIPTION FACTOR 56"/>
    <property type="match status" value="1"/>
</dbReference>
<dbReference type="EMBL" id="JAPFFK010000017">
    <property type="protein sequence ID" value="KAJ6698685.1"/>
    <property type="molecule type" value="Genomic_DNA"/>
</dbReference>
<proteinExistence type="predicted"/>
<dbReference type="InterPro" id="IPR003441">
    <property type="entry name" value="NAC-dom"/>
</dbReference>
<gene>
    <name evidence="6" type="ORF">OIU79_012060</name>
</gene>
<dbReference type="InterPro" id="IPR036093">
    <property type="entry name" value="NAC_dom_sf"/>
</dbReference>
<dbReference type="GO" id="GO:0003677">
    <property type="term" value="F:DNA binding"/>
    <property type="evidence" value="ECO:0007669"/>
    <property type="project" value="UniProtKB-KW"/>
</dbReference>
<evidence type="ECO:0000256" key="1">
    <source>
        <dbReference type="ARBA" id="ARBA00023015"/>
    </source>
</evidence>
<reference evidence="6" key="2">
    <citation type="journal article" date="2023" name="Int. J. Mol. Sci.">
        <title>De Novo Assembly and Annotation of 11 Diverse Shrub Willow (Salix) Genomes Reveals Novel Gene Organization in Sex-Linked Regions.</title>
        <authorList>
            <person name="Hyden B."/>
            <person name="Feng K."/>
            <person name="Yates T.B."/>
            <person name="Jawdy S."/>
            <person name="Cereghino C."/>
            <person name="Smart L.B."/>
            <person name="Muchero W."/>
        </authorList>
    </citation>
    <scope>NUCLEOTIDE SEQUENCE</scope>
    <source>
        <tissue evidence="6">Shoot tip</tissue>
    </source>
</reference>